<organism evidence="3 4">
    <name type="scientific">Paraphoma chrysanthemicola</name>
    <dbReference type="NCBI Taxonomy" id="798071"/>
    <lineage>
        <taxon>Eukaryota</taxon>
        <taxon>Fungi</taxon>
        <taxon>Dikarya</taxon>
        <taxon>Ascomycota</taxon>
        <taxon>Pezizomycotina</taxon>
        <taxon>Dothideomycetes</taxon>
        <taxon>Pleosporomycetidae</taxon>
        <taxon>Pleosporales</taxon>
        <taxon>Pleosporineae</taxon>
        <taxon>Phaeosphaeriaceae</taxon>
        <taxon>Paraphoma</taxon>
    </lineage>
</organism>
<dbReference type="InterPro" id="IPR049192">
    <property type="entry name" value="DUF4246_C"/>
</dbReference>
<feature type="domain" description="DUF4246" evidence="2">
    <location>
        <begin position="13"/>
        <end position="82"/>
    </location>
</feature>
<feature type="domain" description="DUF4246" evidence="1">
    <location>
        <begin position="120"/>
        <end position="574"/>
    </location>
</feature>
<dbReference type="OrthoDB" id="415532at2759"/>
<dbReference type="EMBL" id="JAGMVJ010000003">
    <property type="protein sequence ID" value="KAH7092376.1"/>
    <property type="molecule type" value="Genomic_DNA"/>
</dbReference>
<keyword evidence="4" id="KW-1185">Reference proteome</keyword>
<protein>
    <submittedName>
        <fullName evidence="3">Uncharacterized protein</fullName>
    </submittedName>
</protein>
<dbReference type="PANTHER" id="PTHR33119:SF1">
    <property type="entry name" value="FE2OG DIOXYGENASE DOMAIN-CONTAINING PROTEIN"/>
    <property type="match status" value="1"/>
</dbReference>
<dbReference type="PANTHER" id="PTHR33119">
    <property type="entry name" value="IFI3P"/>
    <property type="match status" value="1"/>
</dbReference>
<dbReference type="InterPro" id="IPR049207">
    <property type="entry name" value="DUF4246_N"/>
</dbReference>
<name>A0A8K0RGL1_9PLEO</name>
<dbReference type="InterPro" id="IPR025340">
    <property type="entry name" value="DUF4246"/>
</dbReference>
<reference evidence="3" key="1">
    <citation type="journal article" date="2021" name="Nat. Commun.">
        <title>Genetic determinants of endophytism in the Arabidopsis root mycobiome.</title>
        <authorList>
            <person name="Mesny F."/>
            <person name="Miyauchi S."/>
            <person name="Thiergart T."/>
            <person name="Pickel B."/>
            <person name="Atanasova L."/>
            <person name="Karlsson M."/>
            <person name="Huettel B."/>
            <person name="Barry K.W."/>
            <person name="Haridas S."/>
            <person name="Chen C."/>
            <person name="Bauer D."/>
            <person name="Andreopoulos W."/>
            <person name="Pangilinan J."/>
            <person name="LaButti K."/>
            <person name="Riley R."/>
            <person name="Lipzen A."/>
            <person name="Clum A."/>
            <person name="Drula E."/>
            <person name="Henrissat B."/>
            <person name="Kohler A."/>
            <person name="Grigoriev I.V."/>
            <person name="Martin F.M."/>
            <person name="Hacquard S."/>
        </authorList>
    </citation>
    <scope>NUCLEOTIDE SEQUENCE</scope>
    <source>
        <strain evidence="3">MPI-SDFR-AT-0120</strain>
    </source>
</reference>
<dbReference type="Pfam" id="PF14033">
    <property type="entry name" value="DUF4246"/>
    <property type="match status" value="1"/>
</dbReference>
<dbReference type="Proteomes" id="UP000813461">
    <property type="component" value="Unassembled WGS sequence"/>
</dbReference>
<gene>
    <name evidence="3" type="ORF">FB567DRAFT_545535</name>
</gene>
<proteinExistence type="predicted"/>
<sequence length="678" mass="77104">MEPTADSTTIHKYPGLGLPLRNDSPSDFDYGIGAHPVCYGTHSELVNVREIAMMSVMDKLTDKPDWHKKVFDDEIATKWRDEALAVPNDEFYHLATNGKRWDGGNDSDHGETPEGIMSEAAFDVCVKELRDKAKYFEQTGIIPTLDACASIAKSDSLVTHELQQALRSAFDTLRLDQKGSPDWHPNSGDMVQDLVHPSMYPLVYGRTRVFNEECVGTTDAVGRWAGKGIVIPKDNMARTVSGSYDQIPPEFWSETYQWLPANVAFQDDGSVRFTSYINNLHPVRYSTIYSTIEQLIQTSLPLWDQCLFSVCYGAGRTEPRMEVPENPDDDNQELWIPDHVGDYADVDVDPDALFDEGYEEEDYEPGEAIQHIDFYKWKVLRKPKLPEPSHTTIDYTPRDGERLVHRFRELGLQILVKMASIELTPEKPEFPTGGWHVEGQMNEHICATALYYLDSENITDSSLSFRMHTPRDLHVDGVYYQIQQDNYRWMEAVFGTKFGNRMSPCLQNYGSVNTPEGRLLAFSNAFQHRVSGFRLSDPTKPGHRRFIALWLVDPAKRIISTANVPPQQMSWYTDATLGTSPESRKAVSAKLPAELVELIQELDLNSPSHGKLVGESRMKLPQELMDMVRELLETDGESLPMSIREAREHRVKLMTERGAFIKKAGDEWQKTCYSFCEH</sequence>
<dbReference type="AlphaFoldDB" id="A0A8K0RGL1"/>
<evidence type="ECO:0000259" key="1">
    <source>
        <dbReference type="Pfam" id="PF14033"/>
    </source>
</evidence>
<comment type="caution">
    <text evidence="3">The sequence shown here is derived from an EMBL/GenBank/DDBJ whole genome shotgun (WGS) entry which is preliminary data.</text>
</comment>
<accession>A0A8K0RGL1</accession>
<dbReference type="Pfam" id="PF21666">
    <property type="entry name" value="DUF4246_N"/>
    <property type="match status" value="1"/>
</dbReference>
<evidence type="ECO:0000259" key="2">
    <source>
        <dbReference type="Pfam" id="PF21666"/>
    </source>
</evidence>
<evidence type="ECO:0000313" key="3">
    <source>
        <dbReference type="EMBL" id="KAH7092376.1"/>
    </source>
</evidence>
<evidence type="ECO:0000313" key="4">
    <source>
        <dbReference type="Proteomes" id="UP000813461"/>
    </source>
</evidence>